<keyword evidence="1" id="KW-0812">Transmembrane</keyword>
<accession>A0A1G9S432</accession>
<dbReference type="OrthoDB" id="5194370at2"/>
<gene>
    <name evidence="2" type="ORF">SAMN05421874_1527</name>
</gene>
<dbReference type="AlphaFoldDB" id="A0A1G9S432"/>
<keyword evidence="3" id="KW-1185">Reference proteome</keyword>
<sequence length="660" mass="69446">MIIEDLSEPELALWEAFPAARPVDLAGAPVRAAVIAEMLLGAREPLAGQTPGVHLSGARIVGRLDLSYADVQHPLILTGCEFEEAPVLTGARTGPLDLAASHVPGLHAVDAVIGGALRLEGCEMAGPIQLAGAHVSGTLNLSRAAIHAQQAVHADGLTVDRDLLCANAVIDGELRVVGARIGGTMTLDGARVGRSGGFGLTAEGVVIDGGLSCARGFRSWGELSVQDARIGRRCVFSGAQLSNPDGIALNAERLGVEGGLRIDDGFSAEGEVLLRGARVAGSLRFAQASLANPGRRALNAPLMEIGSGLRLTPGFVANGEVFLDSTQVRGSVNLDGGTLSNPGATALSLRRLGVTGRLSCSEGFCADGEIVIVNARVEGSLAFHGAALSNAGGRVLSLWEVVAGGGIDCCEGFAATGDVSIRNSRIAATLCLTESTIDGDLHLRGVDAASLKIGPRTQLLRAVDLRHSRVGVLDDAPSRWPAHVLMNGFTYDSLEAPLPVRERLDWLAREAYQPQPYEQLAAVYRRQGHDEAARDVLLAKQRRRRAGRQLGARLWGYVQDWTVGYGYRPFRAALWLAALLLVGTVVFTAHQPPAFKPGEAPPFNAFLYTLDLLLPIISFGQESAFGPRGAHQWLAAAMIAAGWVLATTILAGITRALSRQ</sequence>
<protein>
    <recommendedName>
        <fullName evidence="4">Membrane-associated oxidoreductase</fullName>
    </recommendedName>
</protein>
<reference evidence="2 3" key="1">
    <citation type="submission" date="2016-10" db="EMBL/GenBank/DDBJ databases">
        <authorList>
            <person name="de Groot N.N."/>
        </authorList>
    </citation>
    <scope>NUCLEOTIDE SEQUENCE [LARGE SCALE GENOMIC DNA]</scope>
    <source>
        <strain evidence="2 3">CGMCC 4.5681</strain>
    </source>
</reference>
<dbReference type="RefSeq" id="WP_090774071.1">
    <property type="nucleotide sequence ID" value="NZ_FNFB01000052.1"/>
</dbReference>
<evidence type="ECO:0008006" key="4">
    <source>
        <dbReference type="Google" id="ProtNLM"/>
    </source>
</evidence>
<feature type="transmembrane region" description="Helical" evidence="1">
    <location>
        <begin position="572"/>
        <end position="590"/>
    </location>
</feature>
<feature type="transmembrane region" description="Helical" evidence="1">
    <location>
        <begin position="602"/>
        <end position="621"/>
    </location>
</feature>
<evidence type="ECO:0000256" key="1">
    <source>
        <dbReference type="SAM" id="Phobius"/>
    </source>
</evidence>
<dbReference type="Proteomes" id="UP000198683">
    <property type="component" value="Unassembled WGS sequence"/>
</dbReference>
<name>A0A1G9S432_9ACTN</name>
<dbReference type="EMBL" id="FNFB01000052">
    <property type="protein sequence ID" value="SDM30236.1"/>
    <property type="molecule type" value="Genomic_DNA"/>
</dbReference>
<feature type="transmembrane region" description="Helical" evidence="1">
    <location>
        <begin position="633"/>
        <end position="653"/>
    </location>
</feature>
<organism evidence="2 3">
    <name type="scientific">Nonomuraea maritima</name>
    <dbReference type="NCBI Taxonomy" id="683260"/>
    <lineage>
        <taxon>Bacteria</taxon>
        <taxon>Bacillati</taxon>
        <taxon>Actinomycetota</taxon>
        <taxon>Actinomycetes</taxon>
        <taxon>Streptosporangiales</taxon>
        <taxon>Streptosporangiaceae</taxon>
        <taxon>Nonomuraea</taxon>
    </lineage>
</organism>
<keyword evidence="1" id="KW-1133">Transmembrane helix</keyword>
<evidence type="ECO:0000313" key="3">
    <source>
        <dbReference type="Proteomes" id="UP000198683"/>
    </source>
</evidence>
<proteinExistence type="predicted"/>
<dbReference type="STRING" id="683260.SAMN05421874_1527"/>
<evidence type="ECO:0000313" key="2">
    <source>
        <dbReference type="EMBL" id="SDM30236.1"/>
    </source>
</evidence>
<keyword evidence="1" id="KW-0472">Membrane</keyword>